<keyword evidence="1" id="KW-0808">Transferase</keyword>
<reference evidence="2" key="1">
    <citation type="journal article" date="2023" name="Hortic. Res.">
        <title>A chromosome-level phased genome enabling allele-level studies in sweet orange: a case study on citrus Huanglongbing tolerance.</title>
        <authorList>
            <person name="Wu B."/>
            <person name="Yu Q."/>
            <person name="Deng Z."/>
            <person name="Duan Y."/>
            <person name="Luo F."/>
            <person name="Gmitter F. Jr."/>
        </authorList>
    </citation>
    <scope>NUCLEOTIDE SEQUENCE [LARGE SCALE GENOMIC DNA]</scope>
    <source>
        <strain evidence="2">cv. Valencia</strain>
    </source>
</reference>
<name>A0ACB8KQB5_CITSI</name>
<accession>A0ACB8KQB5</accession>
<keyword evidence="1" id="KW-0695">RNA-directed DNA polymerase</keyword>
<dbReference type="Proteomes" id="UP000829398">
    <property type="component" value="Chromosome 5"/>
</dbReference>
<dbReference type="EMBL" id="CM039174">
    <property type="protein sequence ID" value="KAH9756511.1"/>
    <property type="molecule type" value="Genomic_DNA"/>
</dbReference>
<comment type="caution">
    <text evidence="1">The sequence shown here is derived from an EMBL/GenBank/DDBJ whole genome shotgun (WGS) entry which is preliminary data.</text>
</comment>
<keyword evidence="2" id="KW-1185">Reference proteome</keyword>
<keyword evidence="1" id="KW-0548">Nucleotidyltransferase</keyword>
<protein>
    <submittedName>
        <fullName evidence="1">Reverse transcriptase domain-containing protein</fullName>
    </submittedName>
</protein>
<evidence type="ECO:0000313" key="2">
    <source>
        <dbReference type="Proteomes" id="UP000829398"/>
    </source>
</evidence>
<gene>
    <name evidence="1" type="ORF">KPL71_016093</name>
</gene>
<evidence type="ECO:0000313" key="1">
    <source>
        <dbReference type="EMBL" id="KAH9756511.1"/>
    </source>
</evidence>
<organism evidence="1 2">
    <name type="scientific">Citrus sinensis</name>
    <name type="common">Sweet orange</name>
    <name type="synonym">Citrus aurantium var. sinensis</name>
    <dbReference type="NCBI Taxonomy" id="2711"/>
    <lineage>
        <taxon>Eukaryota</taxon>
        <taxon>Viridiplantae</taxon>
        <taxon>Streptophyta</taxon>
        <taxon>Embryophyta</taxon>
        <taxon>Tracheophyta</taxon>
        <taxon>Spermatophyta</taxon>
        <taxon>Magnoliopsida</taxon>
        <taxon>eudicotyledons</taxon>
        <taxon>Gunneridae</taxon>
        <taxon>Pentapetalae</taxon>
        <taxon>rosids</taxon>
        <taxon>malvids</taxon>
        <taxon>Sapindales</taxon>
        <taxon>Rutaceae</taxon>
        <taxon>Aurantioideae</taxon>
        <taxon>Citrus</taxon>
    </lineage>
</organism>
<proteinExistence type="predicted"/>
<sequence length="1363" mass="155689">MEKWSNEHQKPSFPPANSSKQQLQQWHASPVRESGSEATCIGKNKNIEQPKVNQVAEVFEAQLMQSVEESRQQLIDCKAQASTADSIGSMSTLYKKEGNNGRESTDIESGKERATKVAHQKPIQYPEENNKEGMISGPRHAKLKPKGRKWKLQAMNLLSRRDRIGNPLGTKRLKNEEDELSGGLALCWSSEVHVNISSFSNHHIDAVVQSENGKYWRCIGIYGHPETQQKQHTWTLLRRLASLSDLSWLCFGDFKEILDPREKNGGQDRNVNMMLSFREAVQVCNLIDVGCKGYPFTWSNRRFGPHLVEERLDIFFLSKDWANSFFDSPATNLLTVGSDHCPVLMEVKERGQCESYARKSFPRVHYEDMWSAYDMSKNSMARLKGWSKREFGSRKEELKRLRKQLERVKQNLEHYDGGDEYRRLENRIHNLLIDEEMYWKQRSRADWLKEGDQNTKFFHAKASARKRKNKIWGIEDGQGKWTEDIAKMEAEFCEYFQEIFTSSRTSQVQIDSALAGLMPKVTQDMKSMLEQPFTAKEVSNALSQMCPTKAPGPDGLLAVFFQKHWLTVGGGVIETCLHVLNEQGTLSQLNHTYIALIPKVHKPRKVTEFKPISLCNVIYRLIAKTIANRMKPILAQIISPNQSAFIPNRLITDNIIIGYECLHKIRHSKGKRNGLVALKLDISKTYDRMEWDFLKHTMIKLGFPNRWVELVMNCVSTPSFSVIINGNPKGLIHPQRGLRQGSPLSPYLFILCVEAFSNLLLQAERNHLIQGLKFGKELTISHLLFADDSLVFTKASVDSCKNLKAIFDCYAAASGQLFNFEKSSLVFSGSIPEDRAEAIKNIFQLNVVSRHGKYLGLPSMVGRKKTSFFNEVKLKVVSKIASWQHPVAQAIPAYAMSVFKLPLGLCDDIQKAMAKFWWRSKEDKRGIHWARWGKMSHTKSRGGLGFREMSSFNRALVAKQGWRLLQYPDLLVTRVLKARYYKEIDFLQARAGSNPSYIWRSILWGRQVLQKGIRWRIDNGEKIQISDASVADLISQGNSWDQRKVRQWFMDEDAAKILQIPLPRRPRMDEVIWHFDKKGQYSVKSGYQLALKIQNPDKPSCSSKAAKKVWRYAPFETCFLDAVNQDMLEIMVEMAKKLTKSDIEVMVAICWTIWYGRNKFLFEGKKMEPLLTISRAEAVVEAYRRVKQPTLDPEAKYSSKNQQVWSPPPDNTFKVNVDAAVNFDRQKAGLGVVIRDSSNKVKVAAVKSTLFTGDVQTAEAEAVEWGLVVAKSAAFQCIMVESDCQEVVKLINNNEGSRTEIMWVISEIQSLSKDFQNISCYHTPRSCNTHAHSLAKLALRNNETVVWLEPIPVEVESVLSSLI</sequence>